<evidence type="ECO:0008006" key="5">
    <source>
        <dbReference type="Google" id="ProtNLM"/>
    </source>
</evidence>
<dbReference type="Pfam" id="PF21788">
    <property type="entry name" value="TNP-like_GBD"/>
    <property type="match status" value="1"/>
</dbReference>
<dbReference type="InterPro" id="IPR048367">
    <property type="entry name" value="TNP-like_RNaseH_C"/>
</dbReference>
<dbReference type="Proteomes" id="UP000478052">
    <property type="component" value="Unassembled WGS sequence"/>
</dbReference>
<feature type="domain" description="Transposable element P transposase-like GTP-binding insertion" evidence="1">
    <location>
        <begin position="60"/>
        <end position="174"/>
    </location>
</feature>
<dbReference type="OrthoDB" id="7615032at2759"/>
<dbReference type="InterPro" id="IPR048366">
    <property type="entry name" value="TNP-like_GBD"/>
</dbReference>
<proteinExistence type="predicted"/>
<name>A0A6G0VMA9_APHCR</name>
<dbReference type="EMBL" id="VUJU01014995">
    <property type="protein sequence ID" value="KAF0697977.1"/>
    <property type="molecule type" value="Genomic_DNA"/>
</dbReference>
<evidence type="ECO:0000259" key="1">
    <source>
        <dbReference type="Pfam" id="PF21788"/>
    </source>
</evidence>
<dbReference type="PANTHER" id="PTHR47577:SF2">
    <property type="entry name" value="THAP DOMAIN CONTAINING 9"/>
    <property type="match status" value="1"/>
</dbReference>
<dbReference type="AlphaFoldDB" id="A0A6G0VMA9"/>
<organism evidence="3 4">
    <name type="scientific">Aphis craccivora</name>
    <name type="common">Cowpea aphid</name>
    <dbReference type="NCBI Taxonomy" id="307492"/>
    <lineage>
        <taxon>Eukaryota</taxon>
        <taxon>Metazoa</taxon>
        <taxon>Ecdysozoa</taxon>
        <taxon>Arthropoda</taxon>
        <taxon>Hexapoda</taxon>
        <taxon>Insecta</taxon>
        <taxon>Pterygota</taxon>
        <taxon>Neoptera</taxon>
        <taxon>Paraneoptera</taxon>
        <taxon>Hemiptera</taxon>
        <taxon>Sternorrhyncha</taxon>
        <taxon>Aphidomorpha</taxon>
        <taxon>Aphidoidea</taxon>
        <taxon>Aphididae</taxon>
        <taxon>Aphidini</taxon>
        <taxon>Aphis</taxon>
        <taxon>Aphis</taxon>
    </lineage>
</organism>
<accession>A0A6G0VMA9</accession>
<evidence type="ECO:0000313" key="3">
    <source>
        <dbReference type="EMBL" id="KAF0697977.1"/>
    </source>
</evidence>
<evidence type="ECO:0000313" key="4">
    <source>
        <dbReference type="Proteomes" id="UP000478052"/>
    </source>
</evidence>
<gene>
    <name evidence="3" type="ORF">FWK35_00038015</name>
</gene>
<evidence type="ECO:0000259" key="2">
    <source>
        <dbReference type="Pfam" id="PF21789"/>
    </source>
</evidence>
<keyword evidence="4" id="KW-1185">Reference proteome</keyword>
<dbReference type="Pfam" id="PF21789">
    <property type="entry name" value="TNP-like_RNaseH_C"/>
    <property type="match status" value="1"/>
</dbReference>
<protein>
    <recommendedName>
        <fullName evidence="5">THAP-type domain-containing protein</fullName>
    </recommendedName>
</protein>
<reference evidence="3 4" key="1">
    <citation type="submission" date="2019-08" db="EMBL/GenBank/DDBJ databases">
        <title>Whole genome of Aphis craccivora.</title>
        <authorList>
            <person name="Voronova N.V."/>
            <person name="Shulinski R.S."/>
            <person name="Bandarenka Y.V."/>
            <person name="Zhorov D.G."/>
            <person name="Warner D."/>
        </authorList>
    </citation>
    <scope>NUCLEOTIDE SEQUENCE [LARGE SCALE GENOMIC DNA]</scope>
    <source>
        <strain evidence="3">180601</strain>
        <tissue evidence="3">Whole Body</tissue>
    </source>
</reference>
<dbReference type="PANTHER" id="PTHR47577">
    <property type="entry name" value="THAP DOMAIN-CONTAINING PROTEIN 6"/>
    <property type="match status" value="1"/>
</dbReference>
<sequence>MKETGAICHSITFDGAPSNLSMYTSLSANFDYFSSTFKPWFNNPATPEQSNPIYLFWDAAHMLKLVRNTLGEKQVLVNGKGEIIKWNHIVKLQEIQESKGLHAANKLKKSHIQYYENKMNVRLAAQTLSKSVCCSLLLCEELKLLSGAKATAEFCEIINNVFDLTNCRNKLGKGDYYCPINDEKINYIKDYLYYIIDYIEGLKYYDNSQQQGIHILKSQRKTGFLGLIICLTNLLKLFDVVKPYGMSYLLSYKISQDHLEVFFSALRSRGGFNNNPNAIKFRSAYKRLLVRHEISGSAYGNCTLLDKSIILFVSANKRNNADALCHYNDNDESKYFEEFEHDYDYSTPQLDEYVHDVVKYTSGFIVRKISKQKNLCDICYKELTTEDMFTASMLLKIKNKGKLINTSIDVQKICLATEYVIRMHNDILIIKKNICEILCIKSLNEVCFDTSIFNSDTMKNHILNQDVFENHRSQLIQLIIRHYIKIRLHHFAKVHTLSITGKSIRRNLTKLILFKNQ</sequence>
<comment type="caution">
    <text evidence="3">The sequence shown here is derived from an EMBL/GenBank/DDBJ whole genome shotgun (WGS) entry which is preliminary data.</text>
</comment>
<feature type="domain" description="Transposable element P transposase-like RNase H C-terminal" evidence="2">
    <location>
        <begin position="252"/>
        <end position="286"/>
    </location>
</feature>